<dbReference type="GO" id="GO:0009035">
    <property type="term" value="F:type I site-specific deoxyribonuclease activity"/>
    <property type="evidence" value="ECO:0007669"/>
    <property type="project" value="UniProtKB-EC"/>
</dbReference>
<organism evidence="3 4">
    <name type="scientific">Halorhodospira halochloris</name>
    <name type="common">Ectothiorhodospira halochloris</name>
    <dbReference type="NCBI Taxonomy" id="1052"/>
    <lineage>
        <taxon>Bacteria</taxon>
        <taxon>Pseudomonadati</taxon>
        <taxon>Pseudomonadota</taxon>
        <taxon>Gammaproteobacteria</taxon>
        <taxon>Chromatiales</taxon>
        <taxon>Ectothiorhodospiraceae</taxon>
        <taxon>Halorhodospira</taxon>
    </lineage>
</organism>
<accession>A0A0X8X8R1</accession>
<dbReference type="InterPro" id="IPR027417">
    <property type="entry name" value="P-loop_NTPase"/>
</dbReference>
<keyword evidence="4" id="KW-1185">Reference proteome</keyword>
<dbReference type="GO" id="GO:0005524">
    <property type="term" value="F:ATP binding"/>
    <property type="evidence" value="ECO:0007669"/>
    <property type="project" value="UniProtKB-KW"/>
</dbReference>
<dbReference type="InterPro" id="IPR040980">
    <property type="entry name" value="SWI2_SNF2"/>
</dbReference>
<dbReference type="PANTHER" id="PTHR42927">
    <property type="entry name" value="HELICASE SUPERFAMILY 1 AND 2 DOMAIN-CONTAINING PROTEIN"/>
    <property type="match status" value="1"/>
</dbReference>
<proteinExistence type="predicted"/>
<sequence>MADPKERAFQQTIIDELAASGWLVGSADKYDRERALYPEDVIGYFQEAHPDQWERFAKHNARGPEKALLDHVARELDKVGTLEVLRHGFRTPGAKVELATFKPDHAMNQTVLERYRQNRLRVVPELSYSPHAKEGEYNPRLDLALFVNGLPVATSELKSKFQQSVDQAIRQYKHDRQPKAKSNGKQEPLLKLKRGALVHFAVSQDQVAMTTRLQGKATSFLPFNRGTAEGGAGNPPSESEDAYATSYLWREVLQPDNWLHILGRFLHLEQKTHEDFHGRRTKKEALIFPRYHQWKVVTRLIEATRREGPGRCYLIQHSAGSGKSNSIAWSAHQLASLYNENGDKLFDSVIVVTDRNVLDQQLQQTIYQFEHASGVVRPITGGEGTSKSEQLAKALKERTRIIVVTIQTFPALFDALDRHKDLAAGKYAVIADEAHSSQTGASAHKLKALLGVERSEAEEISAEELLDAALAARGSSDRISYYAFTATPKARTLEMFGRPPDPSRGPASDNLPEPFHVYSMRQAIEEGFILDVLQNYITYKTAFRLAHPRGEAYEVDAREASSKIARWVRLHEYNIEQKVEVIVEHFRDHVRHLLDGQAKAMVVTSSRREAVRYQLAMRKYIDQQGYTDVHPLVAFSGQVEPDEVIPQPVDERSSLLNPGLKARDHRDAFDTDDFNVMIAANKFQTGFDQPKLCAMYVDKRLQGVDCVQTLSRLNRPFEGKEGKTFILDFVNDPDEVRKAFEPYYNTAQLEDVSDAQVVYDLMRKLNAAQIYQWQEVENFAYTFYDPKAKDSKLNYWVRPAQDRFQKRYQAALEDVRNWESERKRAERQGDQASQQRAEYELKEANETKQELELFKKDLNSFVRIYEFLSQVINYNDRDLEALAVFGRYLVPLLRLESIEEDSVDVSELQLTHYRIQKQAEHSLKLGEEQGEYALRPVSEVGSGTAREPEKKQLQEIIDKLNELFGQDIADEDQLNWARDLATRVGRHEHVRQQVEAYDIDQVMHGSLPKILEQIVIDSMQEREEMATKVLESNESFDALARLIVKLMKQEKEESLS</sequence>
<evidence type="ECO:0000259" key="2">
    <source>
        <dbReference type="SMART" id="SM00487"/>
    </source>
</evidence>
<dbReference type="OrthoDB" id="9758243at2"/>
<feature type="coiled-coil region" evidence="1">
    <location>
        <begin position="801"/>
        <end position="854"/>
    </location>
</feature>
<dbReference type="PANTHER" id="PTHR42927:SF1">
    <property type="entry name" value="HELICASE SUPERFAMILY 1 AND 2 DOMAIN-CONTAINING PROTEIN"/>
    <property type="match status" value="1"/>
</dbReference>
<dbReference type="GO" id="GO:0009307">
    <property type="term" value="P:DNA restriction-modification system"/>
    <property type="evidence" value="ECO:0007669"/>
    <property type="project" value="UniProtKB-KW"/>
</dbReference>
<dbReference type="KEGG" id="hhk:HH1059_08660"/>
<name>A0A0X8X8R1_HALHR</name>
<evidence type="ECO:0000313" key="4">
    <source>
        <dbReference type="Proteomes" id="UP000218890"/>
    </source>
</evidence>
<dbReference type="AlphaFoldDB" id="A0A0X8X8R1"/>
<dbReference type="RefSeq" id="WP_096408704.1">
    <property type="nucleotide sequence ID" value="NZ_AP017372.2"/>
</dbReference>
<dbReference type="EMBL" id="AP017372">
    <property type="protein sequence ID" value="BAU57560.1"/>
    <property type="molecule type" value="Genomic_DNA"/>
</dbReference>
<dbReference type="Pfam" id="PF04313">
    <property type="entry name" value="HSDR_N"/>
    <property type="match status" value="1"/>
</dbReference>
<evidence type="ECO:0000313" key="3">
    <source>
        <dbReference type="EMBL" id="BAU57560.1"/>
    </source>
</evidence>
<dbReference type="SUPFAM" id="SSF52540">
    <property type="entry name" value="P-loop containing nucleoside triphosphate hydrolases"/>
    <property type="match status" value="2"/>
</dbReference>
<reference evidence="3" key="1">
    <citation type="submission" date="2016-02" db="EMBL/GenBank/DDBJ databases">
        <title>Halorhodospira halochloris DSM-1059 complete genome, version 2.</title>
        <authorList>
            <person name="Tsukatani Y."/>
        </authorList>
    </citation>
    <scope>NUCLEOTIDE SEQUENCE</scope>
    <source>
        <strain evidence="3">DSM 1059</strain>
    </source>
</reference>
<dbReference type="Pfam" id="PF22679">
    <property type="entry name" value="T1R_D3-like"/>
    <property type="match status" value="1"/>
</dbReference>
<dbReference type="Gene3D" id="3.40.50.300">
    <property type="entry name" value="P-loop containing nucleotide triphosphate hydrolases"/>
    <property type="match status" value="3"/>
</dbReference>
<gene>
    <name evidence="3" type="ORF">HH1059_08660</name>
</gene>
<dbReference type="Gene3D" id="3.90.1570.50">
    <property type="match status" value="1"/>
</dbReference>
<dbReference type="InterPro" id="IPR007409">
    <property type="entry name" value="Restrct_endonuc_type1_HsdR_N"/>
</dbReference>
<protein>
    <submittedName>
        <fullName evidence="3">Type I restriction-modification system</fullName>
    </submittedName>
</protein>
<dbReference type="GO" id="GO:0003677">
    <property type="term" value="F:DNA binding"/>
    <property type="evidence" value="ECO:0007669"/>
    <property type="project" value="UniProtKB-KW"/>
</dbReference>
<dbReference type="REBASE" id="138594">
    <property type="entry name" value="Hha1059ORF1247P"/>
</dbReference>
<dbReference type="InterPro" id="IPR014001">
    <property type="entry name" value="Helicase_ATP-bd"/>
</dbReference>
<dbReference type="SMART" id="SM00487">
    <property type="entry name" value="DEXDc"/>
    <property type="match status" value="1"/>
</dbReference>
<dbReference type="Pfam" id="PF18766">
    <property type="entry name" value="SWI2_SNF2"/>
    <property type="match status" value="1"/>
</dbReference>
<dbReference type="Proteomes" id="UP000218890">
    <property type="component" value="Chromosome"/>
</dbReference>
<dbReference type="InterPro" id="IPR055180">
    <property type="entry name" value="HsdR_RecA-like_helicase_dom_2"/>
</dbReference>
<feature type="domain" description="Helicase ATP-binding" evidence="2">
    <location>
        <begin position="285"/>
        <end position="518"/>
    </location>
</feature>
<keyword evidence="1" id="KW-0175">Coiled coil</keyword>
<evidence type="ECO:0000256" key="1">
    <source>
        <dbReference type="SAM" id="Coils"/>
    </source>
</evidence>